<evidence type="ECO:0000313" key="1">
    <source>
        <dbReference type="EMBL" id="HDD45331.1"/>
    </source>
</evidence>
<name>A0A7C0YB12_DESA2</name>
<dbReference type="AlphaFoldDB" id="A0A7C0YB12"/>
<organism evidence="1">
    <name type="scientific">Desulfofervidus auxilii</name>
    <dbReference type="NCBI Taxonomy" id="1621989"/>
    <lineage>
        <taxon>Bacteria</taxon>
        <taxon>Pseudomonadati</taxon>
        <taxon>Thermodesulfobacteriota</taxon>
        <taxon>Candidatus Desulfofervidia</taxon>
        <taxon>Candidatus Desulfofervidales</taxon>
        <taxon>Candidatus Desulfofervidaceae</taxon>
        <taxon>Candidatus Desulfofervidus</taxon>
    </lineage>
</organism>
<dbReference type="Proteomes" id="UP000886289">
    <property type="component" value="Unassembled WGS sequence"/>
</dbReference>
<gene>
    <name evidence="1" type="ORF">ENG63_10820</name>
</gene>
<proteinExistence type="predicted"/>
<dbReference type="EMBL" id="DRBS01000399">
    <property type="protein sequence ID" value="HDD45331.1"/>
    <property type="molecule type" value="Genomic_DNA"/>
</dbReference>
<sequence>MKYLKLFFLFIFLTAQGEAFDIIYQRNLFSEKRSFEEGEMIKQLPIIPNMEKKVSLLGVIVIDDFKKAIIKINVPRKGKKVFSVTVGEKLGNMWIKDIKKDSLILVQGDQEYVIPLIKSPQKDKLHKNKKEKK</sequence>
<reference evidence="1" key="1">
    <citation type="journal article" date="2020" name="mSystems">
        <title>Genome- and Community-Level Interaction Insights into Carbon Utilization and Element Cycling Functions of Hydrothermarchaeota in Hydrothermal Sediment.</title>
        <authorList>
            <person name="Zhou Z."/>
            <person name="Liu Y."/>
            <person name="Xu W."/>
            <person name="Pan J."/>
            <person name="Luo Z.H."/>
            <person name="Li M."/>
        </authorList>
    </citation>
    <scope>NUCLEOTIDE SEQUENCE [LARGE SCALE GENOMIC DNA]</scope>
    <source>
        <strain evidence="1">HyVt-233</strain>
    </source>
</reference>
<accession>A0A7C0YB12</accession>
<protein>
    <submittedName>
        <fullName evidence="1">Uncharacterized protein</fullName>
    </submittedName>
</protein>
<comment type="caution">
    <text evidence="1">The sequence shown here is derived from an EMBL/GenBank/DDBJ whole genome shotgun (WGS) entry which is preliminary data.</text>
</comment>